<sequence length="94" mass="10778">STKSAATSPLTSTRERIRRPATLSTRRSRRGMRPRPIVCSVARIWRRFMMISSTTLSSTKHRKCAAPRDATSDFGHQPWQQRLCLVGRDHSELQ</sequence>
<gene>
    <name evidence="2" type="ORF">PENTCL1PPCAC_8362</name>
</gene>
<feature type="compositionally biased region" description="Polar residues" evidence="1">
    <location>
        <begin position="1"/>
        <end position="12"/>
    </location>
</feature>
<accession>A0AAV5SS31</accession>
<feature type="non-terminal residue" evidence="2">
    <location>
        <position position="94"/>
    </location>
</feature>
<comment type="caution">
    <text evidence="2">The sequence shown here is derived from an EMBL/GenBank/DDBJ whole genome shotgun (WGS) entry which is preliminary data.</text>
</comment>
<organism evidence="2 3">
    <name type="scientific">Pristionchus entomophagus</name>
    <dbReference type="NCBI Taxonomy" id="358040"/>
    <lineage>
        <taxon>Eukaryota</taxon>
        <taxon>Metazoa</taxon>
        <taxon>Ecdysozoa</taxon>
        <taxon>Nematoda</taxon>
        <taxon>Chromadorea</taxon>
        <taxon>Rhabditida</taxon>
        <taxon>Rhabditina</taxon>
        <taxon>Diplogasteromorpha</taxon>
        <taxon>Diplogasteroidea</taxon>
        <taxon>Neodiplogasteridae</taxon>
        <taxon>Pristionchus</taxon>
    </lineage>
</organism>
<dbReference type="AlphaFoldDB" id="A0AAV5SS31"/>
<evidence type="ECO:0008006" key="4">
    <source>
        <dbReference type="Google" id="ProtNLM"/>
    </source>
</evidence>
<proteinExistence type="predicted"/>
<feature type="non-terminal residue" evidence="2">
    <location>
        <position position="1"/>
    </location>
</feature>
<name>A0AAV5SS31_9BILA</name>
<keyword evidence="3" id="KW-1185">Reference proteome</keyword>
<feature type="region of interest" description="Disordered" evidence="1">
    <location>
        <begin position="1"/>
        <end position="33"/>
    </location>
</feature>
<evidence type="ECO:0000256" key="1">
    <source>
        <dbReference type="SAM" id="MobiDB-lite"/>
    </source>
</evidence>
<reference evidence="2" key="1">
    <citation type="submission" date="2023-10" db="EMBL/GenBank/DDBJ databases">
        <title>Genome assembly of Pristionchus species.</title>
        <authorList>
            <person name="Yoshida K."/>
            <person name="Sommer R.J."/>
        </authorList>
    </citation>
    <scope>NUCLEOTIDE SEQUENCE</scope>
    <source>
        <strain evidence="2">RS0144</strain>
    </source>
</reference>
<protein>
    <recommendedName>
        <fullName evidence="4">Ribosomal protein</fullName>
    </recommendedName>
</protein>
<dbReference type="Proteomes" id="UP001432027">
    <property type="component" value="Unassembled WGS sequence"/>
</dbReference>
<evidence type="ECO:0000313" key="3">
    <source>
        <dbReference type="Proteomes" id="UP001432027"/>
    </source>
</evidence>
<dbReference type="EMBL" id="BTSX01000002">
    <property type="protein sequence ID" value="GMS86187.1"/>
    <property type="molecule type" value="Genomic_DNA"/>
</dbReference>
<evidence type="ECO:0000313" key="2">
    <source>
        <dbReference type="EMBL" id="GMS86187.1"/>
    </source>
</evidence>